<feature type="compositionally biased region" description="Low complexity" evidence="1">
    <location>
        <begin position="858"/>
        <end position="867"/>
    </location>
</feature>
<feature type="compositionally biased region" description="Basic and acidic residues" evidence="1">
    <location>
        <begin position="4412"/>
        <end position="4429"/>
    </location>
</feature>
<feature type="region of interest" description="Disordered" evidence="1">
    <location>
        <begin position="5532"/>
        <end position="5559"/>
    </location>
</feature>
<dbReference type="Proteomes" id="UP000199301">
    <property type="component" value="Unassembled WGS sequence"/>
</dbReference>
<feature type="compositionally biased region" description="Polar residues" evidence="1">
    <location>
        <begin position="1090"/>
        <end position="1100"/>
    </location>
</feature>
<feature type="compositionally biased region" description="Basic and acidic residues" evidence="1">
    <location>
        <begin position="1077"/>
        <end position="1086"/>
    </location>
</feature>
<feature type="region of interest" description="Disordered" evidence="1">
    <location>
        <begin position="3252"/>
        <end position="3287"/>
    </location>
</feature>
<feature type="compositionally biased region" description="Basic and acidic residues" evidence="1">
    <location>
        <begin position="1660"/>
        <end position="1669"/>
    </location>
</feature>
<feature type="compositionally biased region" description="Basic and acidic residues" evidence="1">
    <location>
        <begin position="4002"/>
        <end position="4024"/>
    </location>
</feature>
<feature type="region of interest" description="Disordered" evidence="1">
    <location>
        <begin position="2805"/>
        <end position="2825"/>
    </location>
</feature>
<feature type="compositionally biased region" description="Polar residues" evidence="1">
    <location>
        <begin position="483"/>
        <end position="498"/>
    </location>
</feature>
<feature type="domain" description="Protein glutaminase" evidence="2">
    <location>
        <begin position="1287"/>
        <end position="1406"/>
    </location>
</feature>
<feature type="compositionally biased region" description="Basic and acidic residues" evidence="1">
    <location>
        <begin position="5216"/>
        <end position="5238"/>
    </location>
</feature>
<feature type="region of interest" description="Disordered" evidence="1">
    <location>
        <begin position="5573"/>
        <end position="5677"/>
    </location>
</feature>
<evidence type="ECO:0000313" key="5">
    <source>
        <dbReference type="Proteomes" id="UP000199301"/>
    </source>
</evidence>
<feature type="compositionally biased region" description="Low complexity" evidence="1">
    <location>
        <begin position="1602"/>
        <end position="1612"/>
    </location>
</feature>
<feature type="compositionally biased region" description="Low complexity" evidence="1">
    <location>
        <begin position="561"/>
        <end position="570"/>
    </location>
</feature>
<feature type="compositionally biased region" description="Gly residues" evidence="1">
    <location>
        <begin position="328"/>
        <end position="338"/>
    </location>
</feature>
<feature type="region of interest" description="Disordered" evidence="1">
    <location>
        <begin position="2151"/>
        <end position="2241"/>
    </location>
</feature>
<feature type="compositionally biased region" description="Basic and acidic residues" evidence="1">
    <location>
        <begin position="3864"/>
        <end position="3878"/>
    </location>
</feature>
<feature type="region of interest" description="Disordered" evidence="1">
    <location>
        <begin position="2255"/>
        <end position="2299"/>
    </location>
</feature>
<feature type="compositionally biased region" description="Basic and acidic residues" evidence="1">
    <location>
        <begin position="3925"/>
        <end position="3935"/>
    </location>
</feature>
<feature type="compositionally biased region" description="Basic and acidic residues" evidence="1">
    <location>
        <begin position="2015"/>
        <end position="2024"/>
    </location>
</feature>
<feature type="region of interest" description="Disordered" evidence="1">
    <location>
        <begin position="3855"/>
        <end position="3957"/>
    </location>
</feature>
<feature type="region of interest" description="Disordered" evidence="1">
    <location>
        <begin position="4652"/>
        <end position="4685"/>
    </location>
</feature>
<feature type="region of interest" description="Disordered" evidence="1">
    <location>
        <begin position="1887"/>
        <end position="1925"/>
    </location>
</feature>
<feature type="region of interest" description="Disordered" evidence="1">
    <location>
        <begin position="5352"/>
        <end position="5383"/>
    </location>
</feature>
<feature type="compositionally biased region" description="Polar residues" evidence="1">
    <location>
        <begin position="2441"/>
        <end position="2459"/>
    </location>
</feature>
<feature type="compositionally biased region" description="Polar residues" evidence="1">
    <location>
        <begin position="601"/>
        <end position="631"/>
    </location>
</feature>
<feature type="compositionally biased region" description="Basic and acidic residues" evidence="1">
    <location>
        <begin position="1906"/>
        <end position="1920"/>
    </location>
</feature>
<feature type="compositionally biased region" description="Polar residues" evidence="1">
    <location>
        <begin position="1026"/>
        <end position="1039"/>
    </location>
</feature>
<dbReference type="STRING" id="995062.SAMN04489718_0615"/>
<dbReference type="Pfam" id="PF25547">
    <property type="entry name" value="WXG100_2"/>
    <property type="match status" value="1"/>
</dbReference>
<feature type="compositionally biased region" description="Low complexity" evidence="1">
    <location>
        <begin position="2173"/>
        <end position="2210"/>
    </location>
</feature>
<proteinExistence type="predicted"/>
<name>A0A1H0YQF8_9ACTN</name>
<feature type="compositionally biased region" description="Polar residues" evidence="1">
    <location>
        <begin position="4338"/>
        <end position="4347"/>
    </location>
</feature>
<feature type="compositionally biased region" description="Low complexity" evidence="1">
    <location>
        <begin position="954"/>
        <end position="964"/>
    </location>
</feature>
<dbReference type="Pfam" id="PF18626">
    <property type="entry name" value="Gln_deamidase_2"/>
    <property type="match status" value="1"/>
</dbReference>
<feature type="region of interest" description="Disordered" evidence="1">
    <location>
        <begin position="5036"/>
        <end position="5093"/>
    </location>
</feature>
<feature type="compositionally biased region" description="Polar residues" evidence="1">
    <location>
        <begin position="3097"/>
        <end position="3108"/>
    </location>
</feature>
<feature type="compositionally biased region" description="Basic and acidic residues" evidence="1">
    <location>
        <begin position="5370"/>
        <end position="5381"/>
    </location>
</feature>
<feature type="region of interest" description="Disordered" evidence="1">
    <location>
        <begin position="1954"/>
        <end position="2066"/>
    </location>
</feature>
<feature type="region of interest" description="Disordered" evidence="1">
    <location>
        <begin position="5483"/>
        <end position="5504"/>
    </location>
</feature>
<evidence type="ECO:0000259" key="3">
    <source>
        <dbReference type="Pfam" id="PF25547"/>
    </source>
</evidence>
<feature type="compositionally biased region" description="Polar residues" evidence="1">
    <location>
        <begin position="3937"/>
        <end position="3947"/>
    </location>
</feature>
<feature type="compositionally biased region" description="Basic and acidic residues" evidence="1">
    <location>
        <begin position="2274"/>
        <end position="2288"/>
    </location>
</feature>
<feature type="region of interest" description="Disordered" evidence="1">
    <location>
        <begin position="3082"/>
        <end position="3110"/>
    </location>
</feature>
<feature type="compositionally biased region" description="Polar residues" evidence="1">
    <location>
        <begin position="512"/>
        <end position="549"/>
    </location>
</feature>
<feature type="region of interest" description="Disordered" evidence="1">
    <location>
        <begin position="315"/>
        <end position="1100"/>
    </location>
</feature>
<feature type="compositionally biased region" description="Polar residues" evidence="1">
    <location>
        <begin position="982"/>
        <end position="1017"/>
    </location>
</feature>
<dbReference type="OrthoDB" id="3877861at2"/>
<reference evidence="5" key="1">
    <citation type="submission" date="2016-10" db="EMBL/GenBank/DDBJ databases">
        <authorList>
            <person name="Varghese N."/>
            <person name="Submissions S."/>
        </authorList>
    </citation>
    <scope>NUCLEOTIDE SEQUENCE [LARGE SCALE GENOMIC DNA]</scope>
    <source>
        <strain evidence="5">DSM 45459</strain>
    </source>
</reference>
<feature type="region of interest" description="Disordered" evidence="1">
    <location>
        <begin position="4168"/>
        <end position="4191"/>
    </location>
</feature>
<protein>
    <submittedName>
        <fullName evidence="4">Uncharacterized protein</fullName>
    </submittedName>
</protein>
<feature type="region of interest" description="Disordered" evidence="1">
    <location>
        <begin position="3326"/>
        <end position="3352"/>
    </location>
</feature>
<feature type="region of interest" description="Disordered" evidence="1">
    <location>
        <begin position="4465"/>
        <end position="4509"/>
    </location>
</feature>
<feature type="compositionally biased region" description="Polar residues" evidence="1">
    <location>
        <begin position="3662"/>
        <end position="3677"/>
    </location>
</feature>
<feature type="region of interest" description="Disordered" evidence="1">
    <location>
        <begin position="4700"/>
        <end position="4767"/>
    </location>
</feature>
<evidence type="ECO:0000259" key="2">
    <source>
        <dbReference type="Pfam" id="PF18626"/>
    </source>
</evidence>
<feature type="region of interest" description="Disordered" evidence="1">
    <location>
        <begin position="4370"/>
        <end position="4443"/>
    </location>
</feature>
<feature type="compositionally biased region" description="Low complexity" evidence="1">
    <location>
        <begin position="2400"/>
        <end position="2411"/>
    </location>
</feature>
<feature type="region of interest" description="Disordered" evidence="1">
    <location>
        <begin position="2390"/>
        <end position="2412"/>
    </location>
</feature>
<keyword evidence="5" id="KW-1185">Reference proteome</keyword>
<feature type="compositionally biased region" description="Basic and acidic residues" evidence="1">
    <location>
        <begin position="3678"/>
        <end position="3691"/>
    </location>
</feature>
<feature type="region of interest" description="Disordered" evidence="1">
    <location>
        <begin position="3642"/>
        <end position="3691"/>
    </location>
</feature>
<feature type="region of interest" description="Disordered" evidence="1">
    <location>
        <begin position="3470"/>
        <end position="3547"/>
    </location>
</feature>
<sequence>MTTELPEGLQKALEIVGGQRWPEGDEDGLRRISTAWSDISAAIDKLEAAVDRSANDIGTTMRGEFSDAYGQYVTDTLRPMLRDLRAKTDHHSELAKNTAADIQYAKISIIAQLVIVAATLAFSWLPGIGQAITAAAAATARAVIAAIFRTVLQNIIAGAAAGVALESGLDAAIQGMQMLTGVRTDWNEEFTKGAAVGGALGGAMGGTVYGALRGVGGFARGGIGDVSDSAADDVTNSLAKGVDDGVVRGPSAEGAEGVLGQGAKDFLDTTGGKLGFDAANIVGQGGAGLAADGATNSALGSEEWNPFSFTASMADGFEKRGDGTNSSYGGGNGDGGTDTSGLDGLRNVDDVDTDLPAAKDTPKTIGAPEDSGGTETQGVDDARGAGNESPWTAEESDGATLHDGASGRSRLSGTTLGATEAPRNTSALGSDGVNQRNSEVNNSAGDQGATARAPRAGSSGSGDDLPHEESTETGTNRDRWDGTSGSQDRSGNASTTPITDARTAGSGEVAGNDSSVVGSQHDNPAENSQRSHGTNPDNTTNRDSANRDSAVQEDIAREAPTQNNTTQNNTGWDSTGADASGRNEFDGWDESGLRSEIPPDNGTQRNSEDVTWQNDNGSTGTNSTASLTSAGQHDPAEQPPPAQEQSTVPDETTRTAAGGRIDTTDLTSRPDVEDTAQQNDQNSARFQDQHDTAGGQPPQSVPTREGIGHTGSAETPSTAAAPDSGGARTTEPPSSTGTESTPLHEAGRHETDTADSPRQDRANTPEPPRNTVSEHTSSDARPHEGTEPSTQQAESTGPPSEQSSRTTTHAPDETAPTGAHRTPAPERGADSTARPEVGANTPRNTTEPGPTPAVAPQGGITSSTPGSTTGGSGTNTGSTTPGRPDTADRTAGPPSRTSPASEQPPAGATTPAPSRTELDSTPVNTTSASSAEATAAPHSTDSDPNAEITHPVDTGQTTTQGTPPENRAESPSTAAPPVDRNGPTSPWNNTGQRGHTAPSSTGHSELTAPARSTSPNDDTPPKVRTESSTAPNRSGTARSTGGPHTYSPPARSAPEAGTTRQVPVDTTGDPNRTSESAGKDGGREVADGDSATTRPAPTMESNLRAEVLHGLLFTTPVDSGAVLHELHQLRGDQAAIQALQESFRARTGGLDLWMPLALNLDQPSYSRAMDLLGLPRDYVTGPVQPGAPSTSAPPKMGYDPAYNQSVWNFAGHLVQHNSTGRFDDAMTLLHGVGRDIRALWAIQDAYRMQTGSELSSDLMSTAPWRSHEVLHAMGAYSTDPVSMEQASHWHEQLKRSTFEHHARGRSTIRTDHPEDGCYIRAHLWALDLQRMGAAPSKIFVARLNPPLSVRTPYSAEALPGLAGQLNWNFHVAPSVIVNTPDGPKLHVLDPATNDGPVPFDSWLSNMQVDVASETTQILGGSPQHVQQVLDADFTSNPTGWGIAPSSALLPSGRAMVIASDPSALFFPEPWNPMLNPQSLQDADAQVRERYEDLLVQHNDTAQQRAENRARLENLLNNVGAIHQNDPGALSLTSSDPDSLSFDATNLAGTAASGTELFAPGAFASSSQHGPDALLNDPVLTALLNDTTSGFDPHAFNTSNLDPNEPGGNDPAPNGGGNSGEHDAPGPGSAPPDVPPSDGTVRPDALFAPDPSSSRTFTEWNEPRTSRDRSGGSGSRPAPLGIEDTGTSDRSAEATSREHDPSTSDNEPSPWDRAWKHSTTPTAAWFEPDTAPAHPDQWREQREHAPAHEVDTEVRDVRTNSTASELKYYEGRIRYALRHMDVAGQRVQEYTFRAHLSPGPTITPDQLRDLRDRLTETVDTLFNQGNRLPSGDQFHARVEFVDDPAQAHDTIHVSGEGPTDQNHWNIHASPNLHAHEIGHYFGLPDEYPDPRGPLDTPDTRRLFNRGDPPRATDVDTGDPHPAHNSVQLDNGLMGHSALHDPHLKPRHLWAIENTAHSQGARPDITPRTTTSPTSTDPTAPHLRPGRPTPASAGIELGELPPNPPRDSAPESTPTAERQRTTDGDRPQAPQHDTAQTNPRGETTPPTPRITLTKPDEPREQLVDLGNTPGYFQEGKALGHVALTELDTGGLTDRVRQLLPNPRALVPVGLDGIEPATKQNFESFMDAGRGFPVRVGTEWFEVRVRARPRLPEDLGPVASATPARTKVDLTAQSGTTNPRTNTVTNPTSTAFNATGGPLLGPYGSLGAGAPLATPSSSQHRDSSAQEQRNFRSGSSSTTAEVPVDFDIDVRDAAGRPVRAAGTADVPGTTTGSAELRIPDDLGRMNRHPEVGAKTPTEGWGARLEHPGTEAVVDLEDGFDAIAGQLHPSITRLGAPGRTVLQEFLSATNLRNSMGQLQHGWVTSPDLLSPHGSRGTAVQMRASFGRAELVGTSGDTTMRLHESSATSSSTSATSKTGFEVDAGLGGRAFGLGTMGGAAGVTGGYKSSRSSNSVTGVESTSRPGMQVKGNQGLYKVDTTIEVRTPNGRSTSFTATSYLRAGLPEAADQGLPVPPGTRNSITTATEQRFPPPFLADKAAAGDVKVGEHGPVNRVRPEIEQALGRIKGFEEFLPDWSSRRTTRETGKHLSDEQERFDNLRKLDAELSPSALRTKLDSLLGPGVQVQLKKRDLFTSDYVNIAVKARLGTPEHLGQADQRNIRSIAAGSAKWENSTGVEKGWSAGVEGRLRLVPDTGVTRSVLSPTVGVKYSDTTAHKMSANPTVSHQSLLVGDSKSQLFRYPVEFDVEISSYSRTRSWVKRTTPGSPAREVPEPKVLARTAAPDRPAEPGVVEIPALRDPMTLWMPDSATSSHDLAEFRPGPPRTRELGDADPSNIRELLSNRNRPEAPNWLHVEAVAHTEGLRDEAIRLLDRAADGDGALGLPGSVSRDVLDRFFSPENVKAELRQLVDHGLVEDGLVHSRRVHDRRGGVAMGFALSHPRLVSASEGLSTENNDVGGFKAGASTTRRTGWELNTSFTGTARPSSTPADPTSGLGGGALSGKPWSRTTSETHGAEISGSLERNVITPANARTMLVQLDAEVTLQAESHERNMLHNGTPRAEGSVTTLPGGVFLRVSEEQARALGVLDEPATAPTHRQERLDAPSTISRGQPSSLGLSAVDDVPDLTRLIDEMREKLGPEGAKLLPESALNDSMRNLRQLAGLTSRENVTALLDTTLDGGVPLLVHRPGVFGRDSYQVMLNAELGDPEFVDVVNDGVGVDHTLARSAKETGANSRGHAWNAGVSALGGITPGTGDPKLSTTAGTGLGAGTNVGHGHSTTRTESSSRQVGYTRKASGPMARYEVPVRFELTVLRDGREPTTVSLDEQRLRMRLLADNQSTSTDGEPGRSGGYAPKQRVVGPQEAREQELRTWQRNNPTIPKTAAPEGMRGVGALREAAVEALRRAGAGKGLTTDGTGALHTLRSTLSSEVLQPHLPDMLDGPLTVPKLHETALLTNRHAEVKIYARVHTPRLVALSDGLEMANPRADSTTNTAETKHEETGSSSVAPGQGRALWNNDPGGLLNSRGADLKRDAAADDTSTGGTAGGRTSAVKPDERSGLVEYDVEYRVVGEVDGTTGVVDLAIPASTQLRVSEPDLPGLLGRDLPEQLSQAQNTLTSKADAWRKAEIAADKARRKSVEQLNEIAPRRAEAERALTERRSELDRAEQRVRTLEQQVDQARTNQQTARSRLEELRDGPRVAEADRQADAAVNRLWPASSQRAELAEEVEQLRSRQPHEAERLADAERELRDAADHERAAEAEYARSDAGRQRMQDEVRHAQDQLTHATETLYTAQHRLDEAIANRDRARDGVLGSDSTVRATGDEVSTVERELERARDQAHDAQSEWWAAKATADRELAGFRAAAETAPRGGLDLPRDPDHQREAEAERSTPPAAPTRPAPWNAPGEHNPDPTPHTGPAPRRTTHLPPVPEETELESLRGRPDPERATPNSTAENTTHAGAEHQREPASFTDEVLAEFDRMHTATEDRPPTPRTTAEPPEAPGASTADSAPEVPRDDTADSSHEPPLDRLRADRPTVADLDGTSVRASVLELLTGNRRLRQHPNLREFVEVAFSDENLRKHFHRAADGGYEVDLGTRAGGRGARITLDIAELRAATPNEARGGTAELTSSRTHDTARNSSTTKRSPLGTGGLGLRVPWLYLLAQIQVAGLVNSRDSDLTARHGHEETTTLTEHHRPGRTARHETDYRITVRTPGRFPRSDEVTQHAAADATAHLTWPEDTTHAGDTPPEPWQYPGEITHAELSGLGAVHRAISGELGLRIGDPAGRELRDWLHSLGAEVLQGPVRKTFSFDGRRAPIEIVLGVAEHAHTRPLPDVEGTVTHTTTDEADSTSGQATTRQRGGTLWVAGGDISGLTGALAGPAVSHVRSTRDEHTHTAGHERATTSDHRGRLHKQRVALRYLVRLGDEQREVPPDEPTRNGERGTAPGIDPPAPEAVSRYAPKRLLHVDGAATVWTRGTTETPPQQEATADEPPAPAHPEGTTANTAGPPDRDHTTAPPEAEQHRIPDRLDAHHQLEEHAVQAITGPVLSKLHADGTLPGKALPELAARLNSIVRAHPREVTGGDGLRLPLGTMHPGAPDVFVRGTLDRTGARYLGRPHGTSTTSTIGNHETHRLTREHGRSTTAGINAIAPASIPNPVGPAQHNSYSGLQTSREVSHGHEETTSHTTGYSRTTDHAPVHEFSYPTEFEVRIGGRWSDQPDPAGTSTIHSHVRISAPERAQTRLDDAPADSPTTRGNDANDDTGTWQRGHPPRPHRQGHLPADFELDSLAPAPGLRRTVATMLGTVAGTRWTNWAVAPLLGRKPTAFDEHSTALDAVESFTGPDARTARFERAALHRDTAWLKSHNPGGPLGNRELTARADLSTRLETPRVVARDDAHSFGGSHERAERGAQSTSKHSRSYRLGGDLTQYFASGNPAAMLGPTSEFGVSYTSGNATASKSDSAKSTSAHRHTERGYLVRYDAVHEVRTSARRSWQDPLRLLHHGPPDERSEWVRVPDAVEAWVPAAELHQVGRLPESDIARLAPEDAEHYRRHAPEPADPESGDQQHPEPDPAPQPPRDHDGSAHAAEQETSAVRPPENAGRGSGRIELYRPGAARELLEQVQQRLSGWSRQHGRPGAGARMLDLAYEALGKPPTPQQPSVPKFDAINERLVDGVLGQLGSRYGFDTALEEMLNGGRPVHLTGDTPFGKVEQLVVLRARPGAGRYQRTLSEHTTTDSHETSRTTGHGDQRGWDVNAMLGASPFYGTSNAPGSVHMHGLTGAYGSKRGFEGSARNGHSTTADGAEPAVQFLHDLTIDMEVYPYSRPGAYSGLLGGRFARLAPRRFGQPWRSSFDLRAAARSTIPTSEVLPLDGPTPPPLARADGPFRRERDEQADRPAWPPEAKIRVRPFAAPALHDELGKLAHGDPELEPPRPDLRPGNAARLHTATGVGQLRSHLPEALSPGGHTVELAGGQLESVRITADLSSRELLGEVKQGSLTSTDTEQQQVRSTSQRGGKAAVMTSMDFRQPGLEGAPLRPGQGLVSINRTVGDRSTDEAPEVSTTEESPGTAKKTRYLVRVTPEWELTPSYRGTVPPEWEAPLRTGPDEPVLLEVDGDGLTRLGLSEPAQQEPPETAPEPGHHRPDSTSSADEHAPDRPHGDDPPSAPEPPPARSELEHFLAPKPASGDADAP</sequence>
<feature type="region of interest" description="Disordered" evidence="1">
    <location>
        <begin position="3736"/>
        <end position="3770"/>
    </location>
</feature>
<feature type="compositionally biased region" description="Basic and acidic residues" evidence="1">
    <location>
        <begin position="1735"/>
        <end position="1749"/>
    </location>
</feature>
<feature type="compositionally biased region" description="Low complexity" evidence="1">
    <location>
        <begin position="925"/>
        <end position="939"/>
    </location>
</feature>
<feature type="compositionally biased region" description="Polar residues" evidence="1">
    <location>
        <begin position="675"/>
        <end position="686"/>
    </location>
</feature>
<organism evidence="4 5">
    <name type="scientific">Actinopolyspora saharensis</name>
    <dbReference type="NCBI Taxonomy" id="995062"/>
    <lineage>
        <taxon>Bacteria</taxon>
        <taxon>Bacillati</taxon>
        <taxon>Actinomycetota</taxon>
        <taxon>Actinomycetes</taxon>
        <taxon>Actinopolysporales</taxon>
        <taxon>Actinopolysporaceae</taxon>
        <taxon>Actinopolyspora</taxon>
    </lineage>
</organism>
<feature type="compositionally biased region" description="Basic and acidic residues" evidence="1">
    <location>
        <begin position="1689"/>
        <end position="1701"/>
    </location>
</feature>
<feature type="compositionally biased region" description="Polar residues" evidence="1">
    <location>
        <begin position="5483"/>
        <end position="5500"/>
    </location>
</feature>
<feature type="compositionally biased region" description="Polar residues" evidence="1">
    <location>
        <begin position="4607"/>
        <end position="4616"/>
    </location>
</feature>
<feature type="region of interest" description="Disordered" evidence="1">
    <location>
        <begin position="4600"/>
        <end position="4621"/>
    </location>
</feature>
<feature type="compositionally biased region" description="Basic and acidic residues" evidence="1">
    <location>
        <begin position="3817"/>
        <end position="3833"/>
    </location>
</feature>
<feature type="compositionally biased region" description="Basic and acidic residues" evidence="1">
    <location>
        <begin position="745"/>
        <end position="763"/>
    </location>
</feature>
<evidence type="ECO:0000313" key="4">
    <source>
        <dbReference type="EMBL" id="SDQ17462.1"/>
    </source>
</evidence>
<feature type="region of interest" description="Disordered" evidence="1">
    <location>
        <begin position="3798"/>
        <end position="3836"/>
    </location>
</feature>
<feature type="compositionally biased region" description="Low complexity" evidence="1">
    <location>
        <begin position="1960"/>
        <end position="1977"/>
    </location>
</feature>
<feature type="compositionally biased region" description="Polar residues" evidence="1">
    <location>
        <begin position="787"/>
        <end position="809"/>
    </location>
</feature>
<feature type="compositionally biased region" description="Basic and acidic residues" evidence="1">
    <location>
        <begin position="5624"/>
        <end position="5647"/>
    </location>
</feature>
<feature type="compositionally biased region" description="Polar residues" evidence="1">
    <location>
        <begin position="3268"/>
        <end position="3280"/>
    </location>
</feature>
<feature type="region of interest" description="Disordered" evidence="1">
    <location>
        <begin position="2438"/>
        <end position="2465"/>
    </location>
</feature>
<feature type="region of interest" description="Disordered" evidence="1">
    <location>
        <begin position="5211"/>
        <end position="5238"/>
    </location>
</feature>
<accession>A0A1H0YQF8</accession>
<dbReference type="InterPro" id="IPR041325">
    <property type="entry name" value="Gln_deamidase_2"/>
</dbReference>
<feature type="compositionally biased region" description="Basic and acidic residues" evidence="1">
    <location>
        <begin position="4376"/>
        <end position="4396"/>
    </location>
</feature>
<dbReference type="InterPro" id="IPR057746">
    <property type="entry name" value="CpnT-like_N"/>
</dbReference>
<dbReference type="EMBL" id="FNKO01000001">
    <property type="protein sequence ID" value="SDQ17462.1"/>
    <property type="molecule type" value="Genomic_DNA"/>
</dbReference>
<feature type="region of interest" description="Disordered" evidence="1">
    <location>
        <begin position="4881"/>
        <end position="4907"/>
    </location>
</feature>
<feature type="compositionally biased region" description="Polar residues" evidence="1">
    <location>
        <begin position="1590"/>
        <end position="1601"/>
    </location>
</feature>
<feature type="compositionally biased region" description="Low complexity" evidence="1">
    <location>
        <begin position="729"/>
        <end position="741"/>
    </location>
</feature>
<feature type="domain" description="Outer membrane channel protein CpnT-like N-terminal" evidence="3">
    <location>
        <begin position="18"/>
        <end position="145"/>
    </location>
</feature>
<feature type="region of interest" description="Disordered" evidence="1">
    <location>
        <begin position="2969"/>
        <end position="3013"/>
    </location>
</feature>
<feature type="compositionally biased region" description="Basic and acidic residues" evidence="1">
    <location>
        <begin position="776"/>
        <end position="786"/>
    </location>
</feature>
<feature type="compositionally biased region" description="Basic and acidic residues" evidence="1">
    <location>
        <begin position="4662"/>
        <end position="4671"/>
    </location>
</feature>
<feature type="region of interest" description="Disordered" evidence="1">
    <location>
        <begin position="1590"/>
        <end position="1749"/>
    </location>
</feature>
<gene>
    <name evidence="4" type="ORF">SAMN04489718_0615</name>
</gene>
<feature type="compositionally biased region" description="Polar residues" evidence="1">
    <location>
        <begin position="4652"/>
        <end position="4661"/>
    </location>
</feature>
<feature type="compositionally biased region" description="Polar residues" evidence="1">
    <location>
        <begin position="4738"/>
        <end position="4753"/>
    </location>
</feature>
<dbReference type="RefSeq" id="WP_092520891.1">
    <property type="nucleotide sequence ID" value="NZ_FNKO01000001.1"/>
</dbReference>
<feature type="compositionally biased region" description="Low complexity" evidence="1">
    <location>
        <begin position="3982"/>
        <end position="3996"/>
    </location>
</feature>
<feature type="compositionally biased region" description="Basic and acidic residues" evidence="1">
    <location>
        <begin position="464"/>
        <end position="481"/>
    </location>
</feature>
<feature type="compositionally biased region" description="Polar residues" evidence="1">
    <location>
        <begin position="2222"/>
        <end position="2237"/>
    </location>
</feature>
<feature type="compositionally biased region" description="Basic and acidic residues" evidence="1">
    <location>
        <begin position="3642"/>
        <end position="3661"/>
    </location>
</feature>
<feature type="compositionally biased region" description="Low complexity" evidence="1">
    <location>
        <begin position="3527"/>
        <end position="3541"/>
    </location>
</feature>
<feature type="compositionally biased region" description="Polar residues" evidence="1">
    <location>
        <begin position="4465"/>
        <end position="4475"/>
    </location>
</feature>
<feature type="compositionally biased region" description="Polar residues" evidence="1">
    <location>
        <begin position="409"/>
        <end position="445"/>
    </location>
</feature>
<feature type="compositionally biased region" description="Polar residues" evidence="1">
    <location>
        <begin position="2969"/>
        <end position="2982"/>
    </location>
</feature>
<feature type="compositionally biased region" description="Basic and acidic residues" evidence="1">
    <location>
        <begin position="4497"/>
        <end position="4509"/>
    </location>
</feature>
<dbReference type="Gene3D" id="3.10.620.30">
    <property type="match status" value="1"/>
</dbReference>
<evidence type="ECO:0000256" key="1">
    <source>
        <dbReference type="SAM" id="MobiDB-lite"/>
    </source>
</evidence>
<feature type="region of interest" description="Disordered" evidence="1">
    <location>
        <begin position="4322"/>
        <end position="4347"/>
    </location>
</feature>
<feature type="region of interest" description="Disordered" evidence="1">
    <location>
        <begin position="4108"/>
        <end position="4137"/>
    </location>
</feature>
<feature type="compositionally biased region" description="Basic and acidic residues" evidence="1">
    <location>
        <begin position="4881"/>
        <end position="4896"/>
    </location>
</feature>
<feature type="compositionally biased region" description="Polar residues" evidence="1">
    <location>
        <begin position="2029"/>
        <end position="2039"/>
    </location>
</feature>
<feature type="region of interest" description="Disordered" evidence="1">
    <location>
        <begin position="3972"/>
        <end position="4024"/>
    </location>
</feature>